<reference evidence="7" key="2">
    <citation type="submission" date="2016-11" db="EMBL/GenBank/DDBJ databases">
        <authorList>
            <person name="Varghese N."/>
            <person name="Submissions S."/>
        </authorList>
    </citation>
    <scope>NUCLEOTIDE SEQUENCE [LARGE SCALE GENOMIC DNA]</scope>
    <source>
        <strain evidence="7">DX253</strain>
    </source>
</reference>
<dbReference type="Pfam" id="PF01978">
    <property type="entry name" value="TrmB"/>
    <property type="match status" value="1"/>
</dbReference>
<dbReference type="InterPro" id="IPR057621">
    <property type="entry name" value="Khk_prokaryotic"/>
</dbReference>
<dbReference type="OrthoDB" id="30795at2157"/>
<dbReference type="PANTHER" id="PTHR34293:SF1">
    <property type="entry name" value="HTH-TYPE TRANSCRIPTIONAL REGULATOR TRMBL2"/>
    <property type="match status" value="1"/>
</dbReference>
<name>E7QZM4_HALPU</name>
<dbReference type="InterPro" id="IPR011991">
    <property type="entry name" value="ArsR-like_HTH"/>
</dbReference>
<evidence type="ECO:0000259" key="3">
    <source>
        <dbReference type="Pfam" id="PF11495"/>
    </source>
</evidence>
<dbReference type="STRING" id="797209.GCA_000376445_03274"/>
<sequence length="745" mass="83668">MDDQVEAEDTVLQETLEENIGMSQYEASVYLALIRGGKQSMTEISESSGVPKQRVYDTVSDLRNEGFVEVIDDYPRKAYAIDPSEALSPIKQQITRTEERLDELHEAVEEVEGGVALFKSEPTIKKYIRKVIESAEDSLFLLLPRKHLDTLRDDLTALPADVHSRLIVSDLTEDDVDGDDIYLDESVSALADDIHGVTSNEPLMVSVDRERAFYWTHGSKRKMTSEMQGFYITNPELGFLFDRFLSDSIWPLARPVNPTDDPDWPTFPKEYIRLKDCLSDLKRVTRERALESFEVEFEGYDTRTGEAVTKRGTVAGYYFTEFDIRATLKVELDREYDSGTSDVVTVGGWKATYEDYQARRLTVWEKSGKDHPATIDDETERHLLRCREEIPEEFGDGRIALGMDAFVDRMREFIEERNGSRDYESMRKFGDLKELLIEFEASDSVPVIEWVPTETIPGGHTVHLGQVFDDFGYDLTVFGTFGDPTHPVFEDVFSTHDVLSAGEPTFADYILFEDGKLILREPNFDQVDWDTVVEEIGIETLAESVDGTTVLGFGSWSNIPSLPSVWDGFRDEIWPLLENPPNSVVISPADIQQMSPNLVKNGLQSLRALDDVVPVTVTTNRTQAKRLLTVLDEEGTDSSLSNTAMTLRNEIGVSKFVVHTLLEAALARESGIVTARAPRPAPEQVTNSDAHFDTGLTLGHAEGLSDGTSLILANTVAGCFMREGVPPTEESIRHLLDQYDTLFEA</sequence>
<dbReference type="Proteomes" id="UP000184203">
    <property type="component" value="Unassembled WGS sequence"/>
</dbReference>
<dbReference type="eggNOG" id="arCOG00014">
    <property type="taxonomic scope" value="Archaea"/>
</dbReference>
<dbReference type="InterPro" id="IPR036388">
    <property type="entry name" value="WH-like_DNA-bd_sf"/>
</dbReference>
<dbReference type="PANTHER" id="PTHR34293">
    <property type="entry name" value="HTH-TYPE TRANSCRIPTIONAL REGULATOR TRMBL2"/>
    <property type="match status" value="1"/>
</dbReference>
<dbReference type="InterPro" id="IPR051797">
    <property type="entry name" value="TrmB-like"/>
</dbReference>
<reference evidence="5" key="3">
    <citation type="submission" date="2016-11" db="EMBL/GenBank/DDBJ databases">
        <authorList>
            <person name="Jaros S."/>
            <person name="Januszkiewicz K."/>
            <person name="Wedrychowicz H."/>
        </authorList>
    </citation>
    <scope>NUCLEOTIDE SEQUENCE [LARGE SCALE GENOMIC DNA]</scope>
    <source>
        <strain evidence="5">DX253</strain>
    </source>
</reference>
<dbReference type="EMBL" id="AEMG01000029">
    <property type="protein sequence ID" value="EFW90145.1"/>
    <property type="molecule type" value="Genomic_DNA"/>
</dbReference>
<evidence type="ECO:0000313" key="6">
    <source>
        <dbReference type="Proteomes" id="UP000003751"/>
    </source>
</evidence>
<dbReference type="EMBL" id="FRAN01000004">
    <property type="protein sequence ID" value="SHL06910.1"/>
    <property type="molecule type" value="Genomic_DNA"/>
</dbReference>
<gene>
    <name evidence="5" type="ORF">SAMN05444342_2910</name>
    <name evidence="4" type="ORF">ZOD2009_21167</name>
</gene>
<dbReference type="InterPro" id="IPR021586">
    <property type="entry name" value="Tscrpt_reg_TrmB_C"/>
</dbReference>
<dbReference type="SUPFAM" id="SSF46785">
    <property type="entry name" value="Winged helix' DNA-binding domain"/>
    <property type="match status" value="1"/>
</dbReference>
<dbReference type="CDD" id="cd00090">
    <property type="entry name" value="HTH_ARSR"/>
    <property type="match status" value="1"/>
</dbReference>
<evidence type="ECO:0000313" key="7">
    <source>
        <dbReference type="Proteomes" id="UP000184203"/>
    </source>
</evidence>
<evidence type="ECO:0000313" key="4">
    <source>
        <dbReference type="EMBL" id="EFW90145.1"/>
    </source>
</evidence>
<dbReference type="eggNOG" id="arCOG02038">
    <property type="taxonomic scope" value="Archaea"/>
</dbReference>
<proteinExistence type="inferred from homology"/>
<dbReference type="Pfam" id="PF25270">
    <property type="entry name" value="Khk"/>
    <property type="match status" value="1"/>
</dbReference>
<feature type="domain" description="Transcription regulator TrmB N-terminal" evidence="2">
    <location>
        <begin position="16"/>
        <end position="83"/>
    </location>
</feature>
<reference evidence="4 6" key="1">
    <citation type="journal article" date="2014" name="ISME J.">
        <title>Trehalose/2-sulfotrehalose biosynthesis and glycine-betaine uptake are widely spread mechanisms for osmoadaptation in the Halobacteriales.</title>
        <authorList>
            <person name="Youssef N.H."/>
            <person name="Savage-Ashlock K.N."/>
            <person name="McCully A.L."/>
            <person name="Luedtke B."/>
            <person name="Shaw E.I."/>
            <person name="Hoff W.D."/>
            <person name="Elshahed M.S."/>
        </authorList>
    </citation>
    <scope>NUCLEOTIDE SEQUENCE [LARGE SCALE GENOMIC DNA]</scope>
    <source>
        <strain evidence="4 6">DX253</strain>
    </source>
</reference>
<dbReference type="RefSeq" id="WP_007983288.1">
    <property type="nucleotide sequence ID" value="NZ_AEMG01000029.1"/>
</dbReference>
<dbReference type="Gene3D" id="1.10.10.10">
    <property type="entry name" value="Winged helix-like DNA-binding domain superfamily/Winged helix DNA-binding domain"/>
    <property type="match status" value="1"/>
</dbReference>
<evidence type="ECO:0000313" key="5">
    <source>
        <dbReference type="EMBL" id="SHL06910.1"/>
    </source>
</evidence>
<dbReference type="Proteomes" id="UP000003751">
    <property type="component" value="Unassembled WGS sequence"/>
</dbReference>
<dbReference type="PATRIC" id="fig|797209.4.peg.4150"/>
<evidence type="ECO:0000259" key="2">
    <source>
        <dbReference type="Pfam" id="PF01978"/>
    </source>
</evidence>
<keyword evidence="7" id="KW-1185">Reference proteome</keyword>
<dbReference type="SUPFAM" id="SSF159071">
    <property type="entry name" value="TrmB C-terminal domain-like"/>
    <property type="match status" value="1"/>
</dbReference>
<feature type="domain" description="Transcription regulator TrmB C-terminal" evidence="3">
    <location>
        <begin position="115"/>
        <end position="363"/>
    </location>
</feature>
<protein>
    <submittedName>
        <fullName evidence="5">Sugar-specific transcriptional regulator TrmB</fullName>
    </submittedName>
    <submittedName>
        <fullName evidence="4">Transcriptional regulator, TrmB</fullName>
    </submittedName>
</protein>
<accession>E7QZM4</accession>
<organism evidence="4 6">
    <name type="scientific">Haladaptatus paucihalophilus DX253</name>
    <dbReference type="NCBI Taxonomy" id="797209"/>
    <lineage>
        <taxon>Archaea</taxon>
        <taxon>Methanobacteriati</taxon>
        <taxon>Methanobacteriota</taxon>
        <taxon>Stenosarchaea group</taxon>
        <taxon>Halobacteria</taxon>
        <taxon>Halobacteriales</taxon>
        <taxon>Haladaptataceae</taxon>
        <taxon>Haladaptatus</taxon>
    </lineage>
</organism>
<dbReference type="InterPro" id="IPR036390">
    <property type="entry name" value="WH_DNA-bd_sf"/>
</dbReference>
<dbReference type="AlphaFoldDB" id="E7QZM4"/>
<dbReference type="InterPro" id="IPR002831">
    <property type="entry name" value="Tscrpt_reg_TrmB_N"/>
</dbReference>
<dbReference type="Pfam" id="PF11495">
    <property type="entry name" value="Regulator_TrmB"/>
    <property type="match status" value="1"/>
</dbReference>
<comment type="similarity">
    <text evidence="1">Belongs to the transcriptional regulator TrmB family.</text>
</comment>
<evidence type="ECO:0000256" key="1">
    <source>
        <dbReference type="ARBA" id="ARBA00007287"/>
    </source>
</evidence>